<gene>
    <name evidence="1" type="ORF">SAMN05421733_103241</name>
</gene>
<dbReference type="Proteomes" id="UP000242501">
    <property type="component" value="Unassembled WGS sequence"/>
</dbReference>
<dbReference type="OrthoDB" id="9133300at2"/>
<reference evidence="2" key="1">
    <citation type="submission" date="2016-09" db="EMBL/GenBank/DDBJ databases">
        <authorList>
            <person name="Varghese N."/>
            <person name="Submissions S."/>
        </authorList>
    </citation>
    <scope>NUCLEOTIDE SEQUENCE [LARGE SCALE GENOMIC DNA]</scope>
    <source>
        <strain evidence="2">ANC 4422</strain>
    </source>
</reference>
<dbReference type="STRING" id="1219383.SAMN05421733_103241"/>
<proteinExistence type="predicted"/>
<name>A0A1G6H381_9GAMM</name>
<evidence type="ECO:0000313" key="2">
    <source>
        <dbReference type="Proteomes" id="UP000242501"/>
    </source>
</evidence>
<accession>A0A1G6H381</accession>
<dbReference type="EMBL" id="FMYL01000003">
    <property type="protein sequence ID" value="SDB88739.1"/>
    <property type="molecule type" value="Genomic_DNA"/>
</dbReference>
<dbReference type="RefSeq" id="WP_092747189.1">
    <property type="nucleotide sequence ID" value="NZ_FMYL01000003.1"/>
</dbReference>
<keyword evidence="2" id="KW-1185">Reference proteome</keyword>
<protein>
    <submittedName>
        <fullName evidence="1">Uncharacterized protein</fullName>
    </submittedName>
</protein>
<dbReference type="AlphaFoldDB" id="A0A1G6H381"/>
<sequence>MSWIKKEVNEYLDMIDIDSFVSNKDGLTFICSFKSGNKKVNFENYLLLRTMNEGDALRTLDEQQFDGKAWMFMADDSELIDWFNEQSFDIRKGTFKHFIIVGDEIAEILSESMPTITAL</sequence>
<evidence type="ECO:0000313" key="1">
    <source>
        <dbReference type="EMBL" id="SDB88739.1"/>
    </source>
</evidence>
<organism evidence="1 2">
    <name type="scientific">Acinetobacter boissieri</name>
    <dbReference type="NCBI Taxonomy" id="1219383"/>
    <lineage>
        <taxon>Bacteria</taxon>
        <taxon>Pseudomonadati</taxon>
        <taxon>Pseudomonadota</taxon>
        <taxon>Gammaproteobacteria</taxon>
        <taxon>Moraxellales</taxon>
        <taxon>Moraxellaceae</taxon>
        <taxon>Acinetobacter</taxon>
    </lineage>
</organism>